<dbReference type="AlphaFoldDB" id="A0A919XFQ6"/>
<sequence length="140" mass="14462">MLSRSKSSKKNTAPTDSLIGRGTEVEGALACQANVRIEGKFNGVIESTACVTVGEHAEARSDISAREVVIAGKVYGDVQAEGRLTITSTGQMFGNVLAAASLVIAEGGILNGSSKMEPKQDERQDTAGAGEVHLLESEAG</sequence>
<dbReference type="InterPro" id="IPR007607">
    <property type="entry name" value="BacA/B"/>
</dbReference>
<comment type="similarity">
    <text evidence="1">Belongs to the bactofilin family.</text>
</comment>
<dbReference type="EMBL" id="BORQ01000003">
    <property type="protein sequence ID" value="GIO31967.1"/>
    <property type="molecule type" value="Genomic_DNA"/>
</dbReference>
<evidence type="ECO:0008006" key="5">
    <source>
        <dbReference type="Google" id="ProtNLM"/>
    </source>
</evidence>
<name>A0A919XFQ6_9BACL</name>
<feature type="compositionally biased region" description="Basic and acidic residues" evidence="2">
    <location>
        <begin position="116"/>
        <end position="125"/>
    </location>
</feature>
<dbReference type="Proteomes" id="UP000679779">
    <property type="component" value="Unassembled WGS sequence"/>
</dbReference>
<accession>A0A919XFQ6</accession>
<comment type="caution">
    <text evidence="3">The sequence shown here is derived from an EMBL/GenBank/DDBJ whole genome shotgun (WGS) entry which is preliminary data.</text>
</comment>
<evidence type="ECO:0000313" key="3">
    <source>
        <dbReference type="EMBL" id="GIO31967.1"/>
    </source>
</evidence>
<evidence type="ECO:0000256" key="2">
    <source>
        <dbReference type="SAM" id="MobiDB-lite"/>
    </source>
</evidence>
<evidence type="ECO:0000256" key="1">
    <source>
        <dbReference type="ARBA" id="ARBA00044755"/>
    </source>
</evidence>
<organism evidence="3 4">
    <name type="scientific">Paenibacillus albilobatus</name>
    <dbReference type="NCBI Taxonomy" id="2716884"/>
    <lineage>
        <taxon>Bacteria</taxon>
        <taxon>Bacillati</taxon>
        <taxon>Bacillota</taxon>
        <taxon>Bacilli</taxon>
        <taxon>Bacillales</taxon>
        <taxon>Paenibacillaceae</taxon>
        <taxon>Paenibacillus</taxon>
    </lineage>
</organism>
<reference evidence="3" key="1">
    <citation type="submission" date="2021-03" db="EMBL/GenBank/DDBJ databases">
        <title>Antimicrobial resistance genes in bacteria isolated from Japanese honey, and their potential for conferring macrolide and lincosamide resistance in the American foulbrood pathogen Paenibacillus larvae.</title>
        <authorList>
            <person name="Okamoto M."/>
            <person name="Kumagai M."/>
            <person name="Kanamori H."/>
            <person name="Takamatsu D."/>
        </authorList>
    </citation>
    <scope>NUCLEOTIDE SEQUENCE</scope>
    <source>
        <strain evidence="3">J2TS6</strain>
    </source>
</reference>
<keyword evidence="4" id="KW-1185">Reference proteome</keyword>
<dbReference type="RefSeq" id="WP_160044285.1">
    <property type="nucleotide sequence ID" value="NZ_BORQ01000003.1"/>
</dbReference>
<dbReference type="Pfam" id="PF04519">
    <property type="entry name" value="Bactofilin"/>
    <property type="match status" value="1"/>
</dbReference>
<dbReference type="PANTHER" id="PTHR35024:SF4">
    <property type="entry name" value="POLYMER-FORMING CYTOSKELETAL PROTEIN"/>
    <property type="match status" value="1"/>
</dbReference>
<feature type="region of interest" description="Disordered" evidence="2">
    <location>
        <begin position="112"/>
        <end position="140"/>
    </location>
</feature>
<dbReference type="PANTHER" id="PTHR35024">
    <property type="entry name" value="HYPOTHETICAL CYTOSOLIC PROTEIN"/>
    <property type="match status" value="1"/>
</dbReference>
<proteinExistence type="inferred from homology"/>
<protein>
    <recommendedName>
        <fullName evidence="5">Polymer-forming cytoskeletal protein</fullName>
    </recommendedName>
</protein>
<evidence type="ECO:0000313" key="4">
    <source>
        <dbReference type="Proteomes" id="UP000679779"/>
    </source>
</evidence>
<gene>
    <name evidence="3" type="ORF">J2TS6_31080</name>
</gene>